<dbReference type="GO" id="GO:0006094">
    <property type="term" value="P:gluconeogenesis"/>
    <property type="evidence" value="ECO:0007669"/>
    <property type="project" value="UniProtKB-UniRule"/>
</dbReference>
<dbReference type="PANTHER" id="PTHR21139">
    <property type="entry name" value="TRIOSEPHOSPHATE ISOMERASE"/>
    <property type="match status" value="1"/>
</dbReference>
<dbReference type="InterPro" id="IPR000652">
    <property type="entry name" value="Triosephosphate_isomerase"/>
</dbReference>
<dbReference type="InterPro" id="IPR013785">
    <property type="entry name" value="Aldolase_TIM"/>
</dbReference>
<dbReference type="GO" id="GO:0004807">
    <property type="term" value="F:triose-phosphate isomerase activity"/>
    <property type="evidence" value="ECO:0007669"/>
    <property type="project" value="UniProtKB-UniRule"/>
</dbReference>
<dbReference type="EC" id="5.3.1.1" evidence="8 9"/>
<dbReference type="HAMAP" id="MF_00147_B">
    <property type="entry name" value="TIM_B"/>
    <property type="match status" value="1"/>
</dbReference>
<evidence type="ECO:0000256" key="7">
    <source>
        <dbReference type="ARBA" id="ARBA00023235"/>
    </source>
</evidence>
<dbReference type="SUPFAM" id="SSF51351">
    <property type="entry name" value="Triosephosphate isomerase (TIM)"/>
    <property type="match status" value="1"/>
</dbReference>
<gene>
    <name evidence="8" type="primary">tpiA</name>
    <name evidence="10" type="ORF">C8E02_0130</name>
</gene>
<sequence length="248" mass="25872">MTGKLVIGNWKMNGRLAANLALINALQDDAAVRVAQVAVTPPFAYLGQAAALLAGSNIALAAQDVSAFDKDGAYTGEVSAAMLADVGCRYVLIGHSERRQYFAEDNALLARKLQATVAAGLVPVYCVGETLAEREADAYKAVIAEQLTVLAALAGHDYVVAYEPVWAIGTGKVASVEQIDDVHQYIRATLLQCHGASDSIRVLYGGSVKADNADAIFSLQSVGGALVGGASLDVESFGRICQAAEKTV</sequence>
<feature type="binding site" evidence="8">
    <location>
        <begin position="228"/>
        <end position="229"/>
    </location>
    <ligand>
        <name>substrate</name>
    </ligand>
</feature>
<evidence type="ECO:0000313" key="11">
    <source>
        <dbReference type="Proteomes" id="UP000279384"/>
    </source>
</evidence>
<comment type="subunit">
    <text evidence="8 9">Homodimer.</text>
</comment>
<dbReference type="UniPathway" id="UPA00109">
    <property type="reaction ID" value="UER00189"/>
</dbReference>
<evidence type="ECO:0000256" key="2">
    <source>
        <dbReference type="ARBA" id="ARBA00004939"/>
    </source>
</evidence>
<feature type="binding site" evidence="8">
    <location>
        <position position="169"/>
    </location>
    <ligand>
        <name>substrate</name>
    </ligand>
</feature>
<comment type="similarity">
    <text evidence="3 8 9">Belongs to the triosephosphate isomerase family.</text>
</comment>
<comment type="function">
    <text evidence="8">Involved in the gluconeogenesis. Catalyzes stereospecifically the conversion of dihydroxyacetone phosphate (DHAP) to D-glyceraldehyde-3-phosphate (G3P).</text>
</comment>
<dbReference type="GO" id="GO:0005829">
    <property type="term" value="C:cytosol"/>
    <property type="evidence" value="ECO:0007669"/>
    <property type="project" value="TreeGrafter"/>
</dbReference>
<comment type="catalytic activity">
    <reaction evidence="8 9">
        <text>D-glyceraldehyde 3-phosphate = dihydroxyacetone phosphate</text>
        <dbReference type="Rhea" id="RHEA:18585"/>
        <dbReference type="ChEBI" id="CHEBI:57642"/>
        <dbReference type="ChEBI" id="CHEBI:59776"/>
        <dbReference type="EC" id="5.3.1.1"/>
    </reaction>
</comment>
<dbReference type="Gene3D" id="3.20.20.70">
    <property type="entry name" value="Aldolase class I"/>
    <property type="match status" value="1"/>
</dbReference>
<dbReference type="CDD" id="cd00311">
    <property type="entry name" value="TIM"/>
    <property type="match status" value="1"/>
</dbReference>
<comment type="subcellular location">
    <subcellularLocation>
        <location evidence="8 9">Cytoplasm</location>
    </subcellularLocation>
</comment>
<feature type="binding site" evidence="8">
    <location>
        <position position="207"/>
    </location>
    <ligand>
        <name>substrate</name>
    </ligand>
</feature>
<evidence type="ECO:0000256" key="8">
    <source>
        <dbReference type="HAMAP-Rule" id="MF_00147"/>
    </source>
</evidence>
<keyword evidence="5 8" id="KW-0963">Cytoplasm</keyword>
<organism evidence="10 11">
    <name type="scientific">Vogesella indigofera</name>
    <name type="common">Pseudomonas indigofera</name>
    <dbReference type="NCBI Taxonomy" id="45465"/>
    <lineage>
        <taxon>Bacteria</taxon>
        <taxon>Pseudomonadati</taxon>
        <taxon>Pseudomonadota</taxon>
        <taxon>Betaproteobacteria</taxon>
        <taxon>Neisseriales</taxon>
        <taxon>Chromobacteriaceae</taxon>
        <taxon>Vogesella</taxon>
    </lineage>
</organism>
<dbReference type="InterPro" id="IPR022896">
    <property type="entry name" value="TrioseP_Isoase_bac/euk"/>
</dbReference>
<comment type="caution">
    <text evidence="10">The sequence shown here is derived from an EMBL/GenBank/DDBJ whole genome shotgun (WGS) entry which is preliminary data.</text>
</comment>
<evidence type="ECO:0000256" key="9">
    <source>
        <dbReference type="RuleBase" id="RU363013"/>
    </source>
</evidence>
<dbReference type="FunFam" id="3.20.20.70:FF:000016">
    <property type="entry name" value="Triosephosphate isomerase"/>
    <property type="match status" value="1"/>
</dbReference>
<dbReference type="InterPro" id="IPR035990">
    <property type="entry name" value="TIM_sf"/>
</dbReference>
<keyword evidence="4 8" id="KW-0312">Gluconeogenesis</keyword>
<proteinExistence type="inferred from homology"/>
<evidence type="ECO:0000256" key="3">
    <source>
        <dbReference type="ARBA" id="ARBA00007422"/>
    </source>
</evidence>
<dbReference type="GO" id="GO:0006096">
    <property type="term" value="P:glycolytic process"/>
    <property type="evidence" value="ECO:0007669"/>
    <property type="project" value="UniProtKB-UniRule"/>
</dbReference>
<feature type="binding site" evidence="8">
    <location>
        <begin position="9"/>
        <end position="11"/>
    </location>
    <ligand>
        <name>substrate</name>
    </ligand>
</feature>
<feature type="active site" description="Proton acceptor" evidence="8">
    <location>
        <position position="163"/>
    </location>
</feature>
<protein>
    <recommendedName>
        <fullName evidence="8 9">Triosephosphate isomerase</fullName>
        <shortName evidence="8">TIM</shortName>
        <shortName evidence="8">TPI</shortName>
        <ecNumber evidence="8 9">5.3.1.1</ecNumber>
    </recommendedName>
    <alternativeName>
        <fullName evidence="8">Triose-phosphate isomerase</fullName>
    </alternativeName>
</protein>
<dbReference type="Proteomes" id="UP000279384">
    <property type="component" value="Unassembled WGS sequence"/>
</dbReference>
<evidence type="ECO:0000256" key="6">
    <source>
        <dbReference type="ARBA" id="ARBA00023152"/>
    </source>
</evidence>
<feature type="active site" description="Electrophile" evidence="8">
    <location>
        <position position="95"/>
    </location>
</feature>
<dbReference type="InterPro" id="IPR020861">
    <property type="entry name" value="Triosephosphate_isomerase_AS"/>
</dbReference>
<dbReference type="PANTHER" id="PTHR21139:SF42">
    <property type="entry name" value="TRIOSEPHOSPHATE ISOMERASE"/>
    <property type="match status" value="1"/>
</dbReference>
<dbReference type="GO" id="GO:0046166">
    <property type="term" value="P:glyceraldehyde-3-phosphate biosynthetic process"/>
    <property type="evidence" value="ECO:0007669"/>
    <property type="project" value="TreeGrafter"/>
</dbReference>
<dbReference type="AlphaFoldDB" id="A0A495BNU8"/>
<name>A0A495BNU8_VOGIN</name>
<dbReference type="PROSITE" id="PS51440">
    <property type="entry name" value="TIM_2"/>
    <property type="match status" value="1"/>
</dbReference>
<dbReference type="UniPathway" id="UPA00138"/>
<dbReference type="PROSITE" id="PS00171">
    <property type="entry name" value="TIM_1"/>
    <property type="match status" value="1"/>
</dbReference>
<dbReference type="Pfam" id="PF00121">
    <property type="entry name" value="TIM"/>
    <property type="match status" value="1"/>
</dbReference>
<keyword evidence="6 8" id="KW-0324">Glycolysis</keyword>
<dbReference type="EMBL" id="RBID01000001">
    <property type="protein sequence ID" value="RKQ63113.1"/>
    <property type="molecule type" value="Genomic_DNA"/>
</dbReference>
<evidence type="ECO:0000256" key="1">
    <source>
        <dbReference type="ARBA" id="ARBA00004680"/>
    </source>
</evidence>
<dbReference type="GO" id="GO:0019563">
    <property type="term" value="P:glycerol catabolic process"/>
    <property type="evidence" value="ECO:0007669"/>
    <property type="project" value="TreeGrafter"/>
</dbReference>
<comment type="pathway">
    <text evidence="8 9">Carbohydrate biosynthesis; gluconeogenesis.</text>
</comment>
<accession>A0A495BNU8</accession>
<reference evidence="10 11" key="1">
    <citation type="submission" date="2018-10" db="EMBL/GenBank/DDBJ databases">
        <title>Genomic Encyclopedia of Type Strains, Phase IV (KMG-IV): sequencing the most valuable type-strain genomes for metagenomic binning, comparative biology and taxonomic classification.</title>
        <authorList>
            <person name="Goeker M."/>
        </authorList>
    </citation>
    <scope>NUCLEOTIDE SEQUENCE [LARGE SCALE GENOMIC DNA]</scope>
    <source>
        <strain evidence="10 11">DSM 3303</strain>
    </source>
</reference>
<evidence type="ECO:0000256" key="5">
    <source>
        <dbReference type="ARBA" id="ARBA00022490"/>
    </source>
</evidence>
<evidence type="ECO:0000313" key="10">
    <source>
        <dbReference type="EMBL" id="RKQ63113.1"/>
    </source>
</evidence>
<comment type="pathway">
    <text evidence="2">Carbohydrate metabolism; erythritol degradation.</text>
</comment>
<dbReference type="RefSeq" id="WP_120809252.1">
    <property type="nucleotide sequence ID" value="NZ_RBID01000001.1"/>
</dbReference>
<dbReference type="NCBIfam" id="TIGR00419">
    <property type="entry name" value="tim"/>
    <property type="match status" value="1"/>
</dbReference>
<keyword evidence="7 8" id="KW-0413">Isomerase</keyword>
<comment type="pathway">
    <text evidence="1 8 9">Carbohydrate degradation; glycolysis; D-glyceraldehyde 3-phosphate from glycerone phosphate: step 1/1.</text>
</comment>
<evidence type="ECO:0000256" key="4">
    <source>
        <dbReference type="ARBA" id="ARBA00022432"/>
    </source>
</evidence>